<feature type="transmembrane region" description="Helical" evidence="6">
    <location>
        <begin position="81"/>
        <end position="100"/>
    </location>
</feature>
<gene>
    <name evidence="7" type="primary">cytX</name>
    <name evidence="7" type="ORF">GCM10008905_28490</name>
</gene>
<name>A0ABP3UD77_9CLOT</name>
<dbReference type="PANTHER" id="PTHR30569">
    <property type="entry name" value="CYTOSINE TRANSPORTER CODB"/>
    <property type="match status" value="1"/>
</dbReference>
<evidence type="ECO:0000256" key="4">
    <source>
        <dbReference type="ARBA" id="ARBA00022989"/>
    </source>
</evidence>
<feature type="transmembrane region" description="Helical" evidence="6">
    <location>
        <begin position="244"/>
        <end position="268"/>
    </location>
</feature>
<keyword evidence="5 6" id="KW-0472">Membrane</keyword>
<protein>
    <submittedName>
        <fullName evidence="7">Hydroxymethylpyrimidine transporter CytX</fullName>
    </submittedName>
</protein>
<feature type="transmembrane region" description="Helical" evidence="6">
    <location>
        <begin position="12"/>
        <end position="33"/>
    </location>
</feature>
<organism evidence="7 8">
    <name type="scientific">Clostridium malenominatum</name>
    <dbReference type="NCBI Taxonomy" id="1539"/>
    <lineage>
        <taxon>Bacteria</taxon>
        <taxon>Bacillati</taxon>
        <taxon>Bacillota</taxon>
        <taxon>Clostridia</taxon>
        <taxon>Eubacteriales</taxon>
        <taxon>Clostridiaceae</taxon>
        <taxon>Clostridium</taxon>
    </lineage>
</organism>
<dbReference type="EMBL" id="BAAACF010000006">
    <property type="protein sequence ID" value="GAA0729011.1"/>
    <property type="molecule type" value="Genomic_DNA"/>
</dbReference>
<accession>A0ABP3UD77</accession>
<dbReference type="RefSeq" id="WP_343770741.1">
    <property type="nucleotide sequence ID" value="NZ_BAAACF010000006.1"/>
</dbReference>
<comment type="caution">
    <text evidence="7">The sequence shown here is derived from an EMBL/GenBank/DDBJ whole genome shotgun (WGS) entry which is preliminary data.</text>
</comment>
<evidence type="ECO:0000313" key="7">
    <source>
        <dbReference type="EMBL" id="GAA0729011.1"/>
    </source>
</evidence>
<evidence type="ECO:0000256" key="1">
    <source>
        <dbReference type="ARBA" id="ARBA00004141"/>
    </source>
</evidence>
<dbReference type="PANTHER" id="PTHR30569:SF0">
    <property type="entry name" value="CYTOSINE PERMEASE"/>
    <property type="match status" value="1"/>
</dbReference>
<evidence type="ECO:0000313" key="8">
    <source>
        <dbReference type="Proteomes" id="UP001500339"/>
    </source>
</evidence>
<evidence type="ECO:0000256" key="2">
    <source>
        <dbReference type="ARBA" id="ARBA00008974"/>
    </source>
</evidence>
<evidence type="ECO:0000256" key="5">
    <source>
        <dbReference type="ARBA" id="ARBA00023136"/>
    </source>
</evidence>
<feature type="transmembrane region" description="Helical" evidence="6">
    <location>
        <begin position="120"/>
        <end position="139"/>
    </location>
</feature>
<reference evidence="8" key="1">
    <citation type="journal article" date="2019" name="Int. J. Syst. Evol. Microbiol.">
        <title>The Global Catalogue of Microorganisms (GCM) 10K type strain sequencing project: providing services to taxonomists for standard genome sequencing and annotation.</title>
        <authorList>
            <consortium name="The Broad Institute Genomics Platform"/>
            <consortium name="The Broad Institute Genome Sequencing Center for Infectious Disease"/>
            <person name="Wu L."/>
            <person name="Ma J."/>
        </authorList>
    </citation>
    <scope>NUCLEOTIDE SEQUENCE [LARGE SCALE GENOMIC DNA]</scope>
    <source>
        <strain evidence="8">JCM 1405</strain>
    </source>
</reference>
<feature type="transmembrane region" description="Helical" evidence="6">
    <location>
        <begin position="369"/>
        <end position="389"/>
    </location>
</feature>
<keyword evidence="3 6" id="KW-0812">Transmembrane</keyword>
<dbReference type="Proteomes" id="UP001500339">
    <property type="component" value="Unassembled WGS sequence"/>
</dbReference>
<feature type="transmembrane region" description="Helical" evidence="6">
    <location>
        <begin position="312"/>
        <end position="333"/>
    </location>
</feature>
<dbReference type="InterPro" id="IPR012732">
    <property type="entry name" value="Thia_CytX"/>
</dbReference>
<dbReference type="Gene3D" id="1.10.4160.10">
    <property type="entry name" value="Hydantoin permease"/>
    <property type="match status" value="1"/>
</dbReference>
<dbReference type="InterPro" id="IPR030191">
    <property type="entry name" value="CodB"/>
</dbReference>
<feature type="transmembrane region" description="Helical" evidence="6">
    <location>
        <begin position="146"/>
        <end position="164"/>
    </location>
</feature>
<sequence length="398" mass="43164">MEKKLSNFSQFLLWFGAAVSIAEILTGALIAPLGLKRGIIAIFIGHIIGGIIFYAAGFIGAKSKLSAIESTRISFGKYGSYLFSILNIMQLLGWTAVMIINGSKAFDVGTKYIMNFQNEILWCILIAILIAIWIIVGVSNLSKINIVAVGALFVFTMILGITVFGTGSGEYMGTDMMTFGAAVELSAIMPLSWLPLISDYTRNLKNEKSGTLVSALGYFIGSTFMYIIGLGASLFAGTSDITEILLLAGLGFVALIIVLFSTVTTTFLDVYSAGVSFVNINNKVSEKIAALVVCFLGMLMAIFIPITQYENFLYLIGSVFAPLFAILITDYFILNNKSVNENNNINIKNTVIWLIGIIGYRKFMPYNSPLGITLPVMLGISIICILINGGMKLCLKKS</sequence>
<evidence type="ECO:0000256" key="6">
    <source>
        <dbReference type="SAM" id="Phobius"/>
    </source>
</evidence>
<feature type="transmembrane region" description="Helical" evidence="6">
    <location>
        <begin position="215"/>
        <end position="238"/>
    </location>
</feature>
<comment type="subcellular location">
    <subcellularLocation>
        <location evidence="1">Membrane</location>
        <topology evidence="1">Multi-pass membrane protein</topology>
    </subcellularLocation>
</comment>
<feature type="transmembrane region" description="Helical" evidence="6">
    <location>
        <begin position="39"/>
        <end position="61"/>
    </location>
</feature>
<keyword evidence="4 6" id="KW-1133">Transmembrane helix</keyword>
<evidence type="ECO:0000256" key="3">
    <source>
        <dbReference type="ARBA" id="ARBA00022692"/>
    </source>
</evidence>
<comment type="similarity">
    <text evidence="2">Belongs to the purine-cytosine permease (2.A.39) family.</text>
</comment>
<feature type="transmembrane region" description="Helical" evidence="6">
    <location>
        <begin position="288"/>
        <end position="306"/>
    </location>
</feature>
<dbReference type="NCBIfam" id="TIGR02358">
    <property type="entry name" value="thia_cytX"/>
    <property type="match status" value="1"/>
</dbReference>
<dbReference type="Pfam" id="PF02133">
    <property type="entry name" value="Transp_cyt_pur"/>
    <property type="match status" value="1"/>
</dbReference>
<keyword evidence="8" id="KW-1185">Reference proteome</keyword>
<proteinExistence type="inferred from homology"/>
<dbReference type="InterPro" id="IPR001248">
    <property type="entry name" value="Pur-cyt_permease"/>
</dbReference>